<evidence type="ECO:0000256" key="1">
    <source>
        <dbReference type="SAM" id="Phobius"/>
    </source>
</evidence>
<keyword evidence="1" id="KW-0472">Membrane</keyword>
<evidence type="ECO:0000313" key="3">
    <source>
        <dbReference type="EMBL" id="SEB06639.1"/>
    </source>
</evidence>
<feature type="signal peptide" evidence="2">
    <location>
        <begin position="1"/>
        <end position="21"/>
    </location>
</feature>
<keyword evidence="4" id="KW-1185">Reference proteome</keyword>
<organism evidence="3 4">
    <name type="scientific">Rubrimonas cliftonensis</name>
    <dbReference type="NCBI Taxonomy" id="89524"/>
    <lineage>
        <taxon>Bacteria</taxon>
        <taxon>Pseudomonadati</taxon>
        <taxon>Pseudomonadota</taxon>
        <taxon>Alphaproteobacteria</taxon>
        <taxon>Rhodobacterales</taxon>
        <taxon>Paracoccaceae</taxon>
        <taxon>Rubrimonas</taxon>
    </lineage>
</organism>
<keyword evidence="1" id="KW-1133">Transmembrane helix</keyword>
<feature type="transmembrane region" description="Helical" evidence="1">
    <location>
        <begin position="134"/>
        <end position="160"/>
    </location>
</feature>
<evidence type="ECO:0000313" key="4">
    <source>
        <dbReference type="Proteomes" id="UP000198703"/>
    </source>
</evidence>
<proteinExistence type="predicted"/>
<dbReference type="AlphaFoldDB" id="A0A1H4GAL1"/>
<evidence type="ECO:0000256" key="2">
    <source>
        <dbReference type="SAM" id="SignalP"/>
    </source>
</evidence>
<name>A0A1H4GAL1_9RHOB</name>
<accession>A0A1H4GAL1</accession>
<dbReference type="EMBL" id="FNQM01000047">
    <property type="protein sequence ID" value="SEB06639.1"/>
    <property type="molecule type" value="Genomic_DNA"/>
</dbReference>
<dbReference type="Proteomes" id="UP000198703">
    <property type="component" value="Unassembled WGS sequence"/>
</dbReference>
<sequence>MMKTHIAATLAAALAAAPAAAATTTVFVVDADITVTSGDLFGQTLSAQAVADLAGLAGVGEEFIPVQRLRFDFGGETYTEADGDAELAYFDNAFLGLSFSVDTPDAFSFIPGFFSVDEAFFSYQGLSADGDGDIAYAVAPIPLPAPFALLAVSLAGLVALRRKV</sequence>
<protein>
    <recommendedName>
        <fullName evidence="5">VPLPA-CTERM protein sorting domain-containing protein</fullName>
    </recommendedName>
</protein>
<evidence type="ECO:0008006" key="5">
    <source>
        <dbReference type="Google" id="ProtNLM"/>
    </source>
</evidence>
<reference evidence="3 4" key="1">
    <citation type="submission" date="2016-10" db="EMBL/GenBank/DDBJ databases">
        <authorList>
            <person name="de Groot N.N."/>
        </authorList>
    </citation>
    <scope>NUCLEOTIDE SEQUENCE [LARGE SCALE GENOMIC DNA]</scope>
    <source>
        <strain evidence="3 4">DSM 15345</strain>
    </source>
</reference>
<keyword evidence="1" id="KW-0812">Transmembrane</keyword>
<keyword evidence="2" id="KW-0732">Signal</keyword>
<feature type="chain" id="PRO_5011656476" description="VPLPA-CTERM protein sorting domain-containing protein" evidence="2">
    <location>
        <begin position="22"/>
        <end position="164"/>
    </location>
</feature>
<gene>
    <name evidence="3" type="ORF">SAMN05444370_1474</name>
</gene>